<protein>
    <submittedName>
        <fullName evidence="2">Stage II sporulation protein P</fullName>
    </submittedName>
</protein>
<feature type="region of interest" description="Disordered" evidence="1">
    <location>
        <begin position="94"/>
        <end position="160"/>
    </location>
</feature>
<evidence type="ECO:0000256" key="1">
    <source>
        <dbReference type="SAM" id="MobiDB-lite"/>
    </source>
</evidence>
<accession>A0A9D0ZW39</accession>
<proteinExistence type="predicted"/>
<feature type="compositionally biased region" description="Basic and acidic residues" evidence="1">
    <location>
        <begin position="232"/>
        <end position="243"/>
    </location>
</feature>
<feature type="region of interest" description="Disordered" evidence="1">
    <location>
        <begin position="194"/>
        <end position="246"/>
    </location>
</feature>
<sequence length="498" mass="54942">MQKWLRLLLGLVMTGLCFYILYRGIEIARENGFLSGSTLAKIPEKIEEMAVDTYMSALSIPETEKKEEEHLLTRILDEFFPVLTQSVENQILMGRTKLENQEESRRLQEGTGEGAGNEPESAEAETAKKDGENKGDGEIGMTEISGEGGISERESGGTEETDAAVWNVGNNEGKSPAEHDGELEADKLGKTNGEAETAGAAETTGETETAGAAETTGEAETAGAAEITGETETGKSGHEERQTESIPWDAMEDFNYLLNNYFTLDLSTTVGPDLLNLDSLMGEDLSIQEEEGPDILIYHTHSQETFIDSVEGDESTTIVGVGDYLTRILEERYGYEVIHNRSVYDMVDGVLDRSKAYELAAVDVEEILAENPSIQVVIDLHRDGVEGYKFVTEIDGKPTAKIMFYNGLSQDANGAPVTYLPNPYISENLAFSFQLQMKAAQYYPGLTRNIYLQSLRYNLHFRPRSLLIESGTQLNTVEEEYNAMEPLADILNQVLRGQ</sequence>
<dbReference type="InterPro" id="IPR010897">
    <property type="entry name" value="Spore_II_P"/>
</dbReference>
<reference evidence="2" key="2">
    <citation type="journal article" date="2021" name="PeerJ">
        <title>Extensive microbial diversity within the chicken gut microbiome revealed by metagenomics and culture.</title>
        <authorList>
            <person name="Gilroy R."/>
            <person name="Ravi A."/>
            <person name="Getino M."/>
            <person name="Pursley I."/>
            <person name="Horton D.L."/>
            <person name="Alikhan N.F."/>
            <person name="Baker D."/>
            <person name="Gharbi K."/>
            <person name="Hall N."/>
            <person name="Watson M."/>
            <person name="Adriaenssens E.M."/>
            <person name="Foster-Nyarko E."/>
            <person name="Jarju S."/>
            <person name="Secka A."/>
            <person name="Antonio M."/>
            <person name="Oren A."/>
            <person name="Chaudhuri R.R."/>
            <person name="La Ragione R."/>
            <person name="Hildebrand F."/>
            <person name="Pallen M.J."/>
        </authorList>
    </citation>
    <scope>NUCLEOTIDE SEQUENCE</scope>
    <source>
        <strain evidence="2">ChiSjej3B21-11622</strain>
    </source>
</reference>
<dbReference type="Pfam" id="PF07454">
    <property type="entry name" value="SpoIIP"/>
    <property type="match status" value="1"/>
</dbReference>
<dbReference type="NCBIfam" id="TIGR02867">
    <property type="entry name" value="spore_II_P"/>
    <property type="match status" value="1"/>
</dbReference>
<reference evidence="2" key="1">
    <citation type="submission" date="2020-10" db="EMBL/GenBank/DDBJ databases">
        <authorList>
            <person name="Gilroy R."/>
        </authorList>
    </citation>
    <scope>NUCLEOTIDE SEQUENCE</scope>
    <source>
        <strain evidence="2">ChiSjej3B21-11622</strain>
    </source>
</reference>
<evidence type="ECO:0000313" key="2">
    <source>
        <dbReference type="EMBL" id="HIQ96490.1"/>
    </source>
</evidence>
<gene>
    <name evidence="2" type="ORF">IAB26_08005</name>
</gene>
<evidence type="ECO:0000313" key="3">
    <source>
        <dbReference type="Proteomes" id="UP000886886"/>
    </source>
</evidence>
<comment type="caution">
    <text evidence="2">The sequence shown here is derived from an EMBL/GenBank/DDBJ whole genome shotgun (WGS) entry which is preliminary data.</text>
</comment>
<feature type="compositionally biased region" description="Basic and acidic residues" evidence="1">
    <location>
        <begin position="125"/>
        <end position="137"/>
    </location>
</feature>
<organism evidence="2 3">
    <name type="scientific">Candidatus Limivivens merdigallinarum</name>
    <dbReference type="NCBI Taxonomy" id="2840859"/>
    <lineage>
        <taxon>Bacteria</taxon>
        <taxon>Bacillati</taxon>
        <taxon>Bacillota</taxon>
        <taxon>Clostridia</taxon>
        <taxon>Lachnospirales</taxon>
        <taxon>Lachnospiraceae</taxon>
        <taxon>Lachnospiraceae incertae sedis</taxon>
        <taxon>Candidatus Limivivens</taxon>
    </lineage>
</organism>
<dbReference type="AlphaFoldDB" id="A0A9D0ZW39"/>
<name>A0A9D0ZW39_9FIRM</name>
<feature type="compositionally biased region" description="Basic and acidic residues" evidence="1">
    <location>
        <begin position="96"/>
        <end position="108"/>
    </location>
</feature>
<dbReference type="EMBL" id="DVFT01000122">
    <property type="protein sequence ID" value="HIQ96490.1"/>
    <property type="molecule type" value="Genomic_DNA"/>
</dbReference>
<dbReference type="Proteomes" id="UP000886886">
    <property type="component" value="Unassembled WGS sequence"/>
</dbReference>
<feature type="compositionally biased region" description="Low complexity" evidence="1">
    <location>
        <begin position="194"/>
        <end position="231"/>
    </location>
</feature>